<dbReference type="EMBL" id="CP002047">
    <property type="protein sequence ID" value="ADI06746.1"/>
    <property type="molecule type" value="Genomic_DNA"/>
</dbReference>
<sequence>MVNPTRDTTAGRAAWPPRRLGIGVPFLTNEKKACTPG</sequence>
<organism evidence="2 3">
    <name type="scientific">Streptomyces bingchenggensis (strain BCW-1)</name>
    <dbReference type="NCBI Taxonomy" id="749414"/>
    <lineage>
        <taxon>Bacteria</taxon>
        <taxon>Bacillati</taxon>
        <taxon>Actinomycetota</taxon>
        <taxon>Actinomycetes</taxon>
        <taxon>Kitasatosporales</taxon>
        <taxon>Streptomycetaceae</taxon>
        <taxon>Streptomyces</taxon>
    </lineage>
</organism>
<evidence type="ECO:0000313" key="2">
    <source>
        <dbReference type="EMBL" id="ADI06746.1"/>
    </source>
</evidence>
<proteinExistence type="predicted"/>
<gene>
    <name evidence="2" type="ordered locus">SBI_03625</name>
</gene>
<name>D7CE59_STRBB</name>
<protein>
    <submittedName>
        <fullName evidence="2">Uncharacterized protein</fullName>
    </submittedName>
</protein>
<reference evidence="2 3" key="1">
    <citation type="journal article" date="2010" name="J. Bacteriol.">
        <title>Genome sequence of the milbemycin-producing bacterium Streptomyces bingchenggensis.</title>
        <authorList>
            <person name="Wang X.J."/>
            <person name="Yan Y.J."/>
            <person name="Zhang B."/>
            <person name="An J."/>
            <person name="Wang J.J."/>
            <person name="Tian J."/>
            <person name="Jiang L."/>
            <person name="Chen Y.H."/>
            <person name="Huang S.X."/>
            <person name="Yin M."/>
            <person name="Zhang J."/>
            <person name="Gao A.L."/>
            <person name="Liu C.X."/>
            <person name="Zhu Z.X."/>
            <person name="Xiang W.S."/>
        </authorList>
    </citation>
    <scope>NUCLEOTIDE SEQUENCE [LARGE SCALE GENOMIC DNA]</scope>
    <source>
        <strain evidence="2 3">BCW-1</strain>
    </source>
</reference>
<feature type="region of interest" description="Disordered" evidence="1">
    <location>
        <begin position="1"/>
        <end position="20"/>
    </location>
</feature>
<dbReference type="Proteomes" id="UP000000377">
    <property type="component" value="Chromosome"/>
</dbReference>
<dbReference type="AlphaFoldDB" id="D7CE59"/>
<accession>D7CE59</accession>
<keyword evidence="3" id="KW-1185">Reference proteome</keyword>
<dbReference type="HOGENOM" id="CLU_3348962_0_0_11"/>
<evidence type="ECO:0000256" key="1">
    <source>
        <dbReference type="SAM" id="MobiDB-lite"/>
    </source>
</evidence>
<dbReference type="PATRIC" id="fig|749414.3.peg.3761"/>
<evidence type="ECO:0000313" key="3">
    <source>
        <dbReference type="Proteomes" id="UP000000377"/>
    </source>
</evidence>
<dbReference type="KEGG" id="sbh:SBI_03625"/>